<dbReference type="CDD" id="cd08999">
    <property type="entry name" value="GH43_ABN-like"/>
    <property type="match status" value="1"/>
</dbReference>
<feature type="site" description="Important for catalytic activity, responsible for pKa modulation of the active site Glu and correct orientation of both the proton donor and substrate" evidence="5">
    <location>
        <position position="201"/>
    </location>
</feature>
<evidence type="ECO:0000256" key="4">
    <source>
        <dbReference type="PIRSR" id="PIRSR606710-1"/>
    </source>
</evidence>
<proteinExistence type="inferred from homology"/>
<comment type="caution">
    <text evidence="8">The sequence shown here is derived from an EMBL/GenBank/DDBJ whole genome shotgun (WGS) entry which is preliminary data.</text>
</comment>
<dbReference type="Proteomes" id="UP001239445">
    <property type="component" value="Unassembled WGS sequence"/>
</dbReference>
<dbReference type="EMBL" id="MU839827">
    <property type="protein sequence ID" value="KAK1760631.1"/>
    <property type="molecule type" value="Genomic_DNA"/>
</dbReference>
<evidence type="ECO:0000256" key="1">
    <source>
        <dbReference type="ARBA" id="ARBA00009865"/>
    </source>
</evidence>
<evidence type="ECO:0000256" key="3">
    <source>
        <dbReference type="ARBA" id="ARBA00023295"/>
    </source>
</evidence>
<feature type="signal peptide" evidence="7">
    <location>
        <begin position="1"/>
        <end position="37"/>
    </location>
</feature>
<dbReference type="InterPro" id="IPR023296">
    <property type="entry name" value="Glyco_hydro_beta-prop_sf"/>
</dbReference>
<protein>
    <submittedName>
        <fullName evidence="8">Family 43 glycosyl hydrolase</fullName>
    </submittedName>
</protein>
<name>A0AAJ0F9U5_9PEZI</name>
<dbReference type="InterPro" id="IPR006710">
    <property type="entry name" value="Glyco_hydro_43"/>
</dbReference>
<dbReference type="PANTHER" id="PTHR42812">
    <property type="entry name" value="BETA-XYLOSIDASE"/>
    <property type="match status" value="1"/>
</dbReference>
<feature type="active site" description="Proton acceptor" evidence="4">
    <location>
        <position position="83"/>
    </location>
</feature>
<keyword evidence="3 6" id="KW-0326">Glycosidase</keyword>
<evidence type="ECO:0000256" key="6">
    <source>
        <dbReference type="RuleBase" id="RU361187"/>
    </source>
</evidence>
<dbReference type="GO" id="GO:0005975">
    <property type="term" value="P:carbohydrate metabolic process"/>
    <property type="evidence" value="ECO:0007669"/>
    <property type="project" value="InterPro"/>
</dbReference>
<dbReference type="PANTHER" id="PTHR42812:SF5">
    <property type="entry name" value="ENDO-ARABINASE"/>
    <property type="match status" value="1"/>
</dbReference>
<organism evidence="8 9">
    <name type="scientific">Echria macrotheca</name>
    <dbReference type="NCBI Taxonomy" id="438768"/>
    <lineage>
        <taxon>Eukaryota</taxon>
        <taxon>Fungi</taxon>
        <taxon>Dikarya</taxon>
        <taxon>Ascomycota</taxon>
        <taxon>Pezizomycotina</taxon>
        <taxon>Sordariomycetes</taxon>
        <taxon>Sordariomycetidae</taxon>
        <taxon>Sordariales</taxon>
        <taxon>Schizotheciaceae</taxon>
        <taxon>Echria</taxon>
    </lineage>
</organism>
<dbReference type="GO" id="GO:0004553">
    <property type="term" value="F:hydrolase activity, hydrolyzing O-glycosyl compounds"/>
    <property type="evidence" value="ECO:0007669"/>
    <property type="project" value="InterPro"/>
</dbReference>
<keyword evidence="2 6" id="KW-0378">Hydrolase</keyword>
<gene>
    <name evidence="8" type="ORF">QBC47DRAFT_10882</name>
</gene>
<dbReference type="SUPFAM" id="SSF75005">
    <property type="entry name" value="Arabinanase/levansucrase/invertase"/>
    <property type="match status" value="1"/>
</dbReference>
<accession>A0AAJ0F9U5</accession>
<evidence type="ECO:0000313" key="8">
    <source>
        <dbReference type="EMBL" id="KAK1760631.1"/>
    </source>
</evidence>
<dbReference type="AlphaFoldDB" id="A0AAJ0F9U5"/>
<evidence type="ECO:0000313" key="9">
    <source>
        <dbReference type="Proteomes" id="UP001239445"/>
    </source>
</evidence>
<comment type="similarity">
    <text evidence="1 6">Belongs to the glycosyl hydrolase 43 family.</text>
</comment>
<dbReference type="Pfam" id="PF04616">
    <property type="entry name" value="Glyco_hydro_43"/>
    <property type="match status" value="1"/>
</dbReference>
<evidence type="ECO:0000256" key="2">
    <source>
        <dbReference type="ARBA" id="ARBA00022801"/>
    </source>
</evidence>
<dbReference type="InterPro" id="IPR051795">
    <property type="entry name" value="Glycosyl_Hydrlase_43"/>
</dbReference>
<evidence type="ECO:0000256" key="5">
    <source>
        <dbReference type="PIRSR" id="PIRSR606710-2"/>
    </source>
</evidence>
<feature type="active site" description="Proton donor" evidence="4">
    <location>
        <position position="275"/>
    </location>
</feature>
<reference evidence="8" key="1">
    <citation type="submission" date="2023-06" db="EMBL/GenBank/DDBJ databases">
        <title>Genome-scale phylogeny and comparative genomics of the fungal order Sordariales.</title>
        <authorList>
            <consortium name="Lawrence Berkeley National Laboratory"/>
            <person name="Hensen N."/>
            <person name="Bonometti L."/>
            <person name="Westerberg I."/>
            <person name="Brannstrom I.O."/>
            <person name="Guillou S."/>
            <person name="Cros-Aarteil S."/>
            <person name="Calhoun S."/>
            <person name="Haridas S."/>
            <person name="Kuo A."/>
            <person name="Mondo S."/>
            <person name="Pangilinan J."/>
            <person name="Riley R."/>
            <person name="Labutti K."/>
            <person name="Andreopoulos B."/>
            <person name="Lipzen A."/>
            <person name="Chen C."/>
            <person name="Yanf M."/>
            <person name="Daum C."/>
            <person name="Ng V."/>
            <person name="Clum A."/>
            <person name="Steindorff A."/>
            <person name="Ohm R."/>
            <person name="Martin F."/>
            <person name="Silar P."/>
            <person name="Natvig D."/>
            <person name="Lalanne C."/>
            <person name="Gautier V."/>
            <person name="Ament-Velasquez S.L."/>
            <person name="Kruys A."/>
            <person name="Hutchinson M.I."/>
            <person name="Powell A.J."/>
            <person name="Barry K."/>
            <person name="Miller A.N."/>
            <person name="Grigoriev I.V."/>
            <person name="Debuchy R."/>
            <person name="Gladieux P."/>
            <person name="Thoren M.H."/>
            <person name="Johannesson H."/>
        </authorList>
    </citation>
    <scope>NUCLEOTIDE SEQUENCE</scope>
    <source>
        <strain evidence="8">PSN4</strain>
    </source>
</reference>
<keyword evidence="7" id="KW-0732">Signal</keyword>
<sequence>MRFPRLAAKTPPLLLISSSPSLLFLFSLSFFSSSSLAAPTLSPPIHPPPPPPPSSPLLSISTVLPRDTPSRSPSLLLNTDFPDPTIVHDPSSQKWYAFATASSNKNIQAASAPSPSGPWTLFGSDVLPDTGAWTTGRNSWAPDVRVIVPGSRYVMYYSGEIISSSKTYHCVGVAVASSILGPYIPDTKPFACPLARGGAIDPSGYFDRKSGERYVVYKVDGNAIGHGGYCGNGVAPYASTPIMLQRVDASDGTTALGDPVEILDREQEADGPLVEAPDLFRTENGTYVLLYSNQCWDSPGYTVSYATSDTVGGHYVKRGVLLGTGDWELTAPGGATVADPDPAPDDGTETEGGWMVFHANCPGGKGGRCMFGTAFRAAAGGVVAIG</sequence>
<evidence type="ECO:0000256" key="7">
    <source>
        <dbReference type="SAM" id="SignalP"/>
    </source>
</evidence>
<keyword evidence="9" id="KW-1185">Reference proteome</keyword>
<dbReference type="Gene3D" id="2.115.10.20">
    <property type="entry name" value="Glycosyl hydrolase domain, family 43"/>
    <property type="match status" value="1"/>
</dbReference>
<feature type="chain" id="PRO_5042551743" evidence="7">
    <location>
        <begin position="38"/>
        <end position="386"/>
    </location>
</feature>